<dbReference type="InterPro" id="IPR007867">
    <property type="entry name" value="GMC_OxRtase_C"/>
</dbReference>
<dbReference type="Pfam" id="PF05199">
    <property type="entry name" value="GMC_oxred_C"/>
    <property type="match status" value="1"/>
</dbReference>
<evidence type="ECO:0000256" key="2">
    <source>
        <dbReference type="PIRSR" id="PIRSR000137-1"/>
    </source>
</evidence>
<proteinExistence type="inferred from homology"/>
<dbReference type="Proteomes" id="UP000617340">
    <property type="component" value="Unassembled WGS sequence"/>
</dbReference>
<dbReference type="AlphaFoldDB" id="A0A834J7C0"/>
<dbReference type="Gene3D" id="3.50.50.60">
    <property type="entry name" value="FAD/NAD(P)-binding domain"/>
    <property type="match status" value="1"/>
</dbReference>
<dbReference type="GO" id="GO:0050660">
    <property type="term" value="F:flavin adenine dinucleotide binding"/>
    <property type="evidence" value="ECO:0007669"/>
    <property type="project" value="InterPro"/>
</dbReference>
<feature type="active site" description="Proton acceptor" evidence="2">
    <location>
        <position position="605"/>
    </location>
</feature>
<keyword evidence="4" id="KW-0732">Signal</keyword>
<feature type="signal peptide" evidence="4">
    <location>
        <begin position="1"/>
        <end position="21"/>
    </location>
</feature>
<dbReference type="PANTHER" id="PTHR11552:SF227">
    <property type="entry name" value="GLUCOSE DEHYDROGENASE [FAD, QUINONE]-LIKE PROTEIN"/>
    <property type="match status" value="1"/>
</dbReference>
<dbReference type="PANTHER" id="PTHR11552">
    <property type="entry name" value="GLUCOSE-METHANOL-CHOLINE GMC OXIDOREDUCTASE"/>
    <property type="match status" value="1"/>
</dbReference>
<dbReference type="InterPro" id="IPR012132">
    <property type="entry name" value="GMC_OxRdtase"/>
</dbReference>
<dbReference type="InterPro" id="IPR036188">
    <property type="entry name" value="FAD/NAD-bd_sf"/>
</dbReference>
<dbReference type="SUPFAM" id="SSF51905">
    <property type="entry name" value="FAD/NAD(P)-binding domain"/>
    <property type="match status" value="1"/>
</dbReference>
<feature type="domain" description="Glucose-methanol-choline oxidoreductase N-terminal" evidence="5">
    <location>
        <begin position="132"/>
        <end position="155"/>
    </location>
</feature>
<sequence length="630" mass="70441">MNRHFGKTFVLVIFLFLNARCSILTSAIWELLSESHQNLNDEAILKEYDFVIVGAGSAGSVLANRLTENPRWKILLLESGKEENYLTDIPFFAPGFYFTDYVNSYKSEPGSRKGKDGFCLSMKDTRCNLCTGNAVGGSSVVNYIMYARGSPLVYDDWEALGNPGWSYENVLPYFKKSENCRIADLDPRYHGYEGYLEIVDVPYATPLRECFLNASAELGYNLIDYNAKSIGFSKIQTNLRNGHRMSASKAFLRPIKHRTNFYLSKSSRATKIVIDPESKVAIGVEFVKKGKSYFVRASKEVILSAGALGSPKLLMLSGIGPKDDLKSLGIQPIVDLPVGSNLQDHVFLGTLNFLINETVNIDIPKFNDFAEYIIEGTGPLTVPGGMEAAAFISSEDFSKDWQYQRLTIRSMKIDSSSTEKPDIELILYHGSLVGFQSKILRDIFGLSDEVYNSIFSKYEGSSAFSINTILLNPKSRGRMSLKSANPFQEPIIDLNYFDQKDDVKTMIRGIKKTLQIASSKAFERYNATLVPLHRLPACNHTVYLSDAFWGCIIRQMSVSSFHYSGTCTMSPRNKSGVVDHRLQVYGMKSLRVVDNGIIPIIITGHLAAAAYMIAEKAADMIKEDWKFPTN</sequence>
<comment type="similarity">
    <text evidence="1 3">Belongs to the GMC oxidoreductase family.</text>
</comment>
<keyword evidence="3" id="KW-0285">Flavoprotein</keyword>
<dbReference type="PROSITE" id="PS00623">
    <property type="entry name" value="GMC_OXRED_1"/>
    <property type="match status" value="1"/>
</dbReference>
<evidence type="ECO:0000313" key="8">
    <source>
        <dbReference type="Proteomes" id="UP000617340"/>
    </source>
</evidence>
<evidence type="ECO:0000313" key="7">
    <source>
        <dbReference type="EMBL" id="KAF7383048.1"/>
    </source>
</evidence>
<evidence type="ECO:0000259" key="5">
    <source>
        <dbReference type="PROSITE" id="PS00623"/>
    </source>
</evidence>
<dbReference type="Gene3D" id="3.30.560.10">
    <property type="entry name" value="Glucose Oxidase, domain 3"/>
    <property type="match status" value="1"/>
</dbReference>
<reference evidence="7" key="1">
    <citation type="journal article" date="2020" name="G3 (Bethesda)">
        <title>High-Quality Assemblies for Three Invasive Social Wasps from the &lt;i&gt;Vespula&lt;/i&gt; Genus.</title>
        <authorList>
            <person name="Harrop T.W.R."/>
            <person name="Guhlin J."/>
            <person name="McLaughlin G.M."/>
            <person name="Permina E."/>
            <person name="Stockwell P."/>
            <person name="Gilligan J."/>
            <person name="Le Lec M.F."/>
            <person name="Gruber M.A.M."/>
            <person name="Quinn O."/>
            <person name="Lovegrove M."/>
            <person name="Duncan E.J."/>
            <person name="Remnant E.J."/>
            <person name="Van Eeckhoven J."/>
            <person name="Graham B."/>
            <person name="Knapp R.A."/>
            <person name="Langford K.W."/>
            <person name="Kronenberg Z."/>
            <person name="Press M.O."/>
            <person name="Eacker S.M."/>
            <person name="Wilson-Rankin E.E."/>
            <person name="Purcell J."/>
            <person name="Lester P.J."/>
            <person name="Dearden P.K."/>
        </authorList>
    </citation>
    <scope>NUCLEOTIDE SEQUENCE</scope>
    <source>
        <strain evidence="7">Linc-1</strain>
    </source>
</reference>
<keyword evidence="3" id="KW-0274">FAD</keyword>
<keyword evidence="8" id="KW-1185">Reference proteome</keyword>
<accession>A0A834J7C0</accession>
<dbReference type="PIRSF" id="PIRSF000137">
    <property type="entry name" value="Alcohol_oxidase"/>
    <property type="match status" value="1"/>
</dbReference>
<dbReference type="Pfam" id="PF00732">
    <property type="entry name" value="GMC_oxred_N"/>
    <property type="match status" value="1"/>
</dbReference>
<dbReference type="GO" id="GO:0016614">
    <property type="term" value="F:oxidoreductase activity, acting on CH-OH group of donors"/>
    <property type="evidence" value="ECO:0007669"/>
    <property type="project" value="InterPro"/>
</dbReference>
<evidence type="ECO:0000256" key="3">
    <source>
        <dbReference type="RuleBase" id="RU003968"/>
    </source>
</evidence>
<dbReference type="SUPFAM" id="SSF54373">
    <property type="entry name" value="FAD-linked reductases, C-terminal domain"/>
    <property type="match status" value="1"/>
</dbReference>
<organism evidence="7 8">
    <name type="scientific">Vespula germanica</name>
    <name type="common">German yellow jacket</name>
    <name type="synonym">Paravespula germanica</name>
    <dbReference type="NCBI Taxonomy" id="30212"/>
    <lineage>
        <taxon>Eukaryota</taxon>
        <taxon>Metazoa</taxon>
        <taxon>Ecdysozoa</taxon>
        <taxon>Arthropoda</taxon>
        <taxon>Hexapoda</taxon>
        <taxon>Insecta</taxon>
        <taxon>Pterygota</taxon>
        <taxon>Neoptera</taxon>
        <taxon>Endopterygota</taxon>
        <taxon>Hymenoptera</taxon>
        <taxon>Apocrita</taxon>
        <taxon>Aculeata</taxon>
        <taxon>Vespoidea</taxon>
        <taxon>Vespidae</taxon>
        <taxon>Vespinae</taxon>
        <taxon>Vespula</taxon>
    </lineage>
</organism>
<dbReference type="PROSITE" id="PS00624">
    <property type="entry name" value="GMC_OXRED_2"/>
    <property type="match status" value="1"/>
</dbReference>
<protein>
    <recommendedName>
        <fullName evidence="5 6">Glucose-methanol-choline oxidoreductase N-terminal domain-containing protein</fullName>
    </recommendedName>
</protein>
<feature type="active site" description="Proton donor" evidence="2">
    <location>
        <position position="562"/>
    </location>
</feature>
<evidence type="ECO:0000259" key="6">
    <source>
        <dbReference type="PROSITE" id="PS00624"/>
    </source>
</evidence>
<feature type="domain" description="Glucose-methanol-choline oxidoreductase N-terminal" evidence="6">
    <location>
        <begin position="306"/>
        <end position="320"/>
    </location>
</feature>
<evidence type="ECO:0000256" key="1">
    <source>
        <dbReference type="ARBA" id="ARBA00010790"/>
    </source>
</evidence>
<dbReference type="InterPro" id="IPR000172">
    <property type="entry name" value="GMC_OxRdtase_N"/>
</dbReference>
<dbReference type="EMBL" id="JACSDZ010000019">
    <property type="protein sequence ID" value="KAF7383048.1"/>
    <property type="molecule type" value="Genomic_DNA"/>
</dbReference>
<name>A0A834J7C0_VESGE</name>
<evidence type="ECO:0000256" key="4">
    <source>
        <dbReference type="SAM" id="SignalP"/>
    </source>
</evidence>
<gene>
    <name evidence="7" type="ORF">HZH68_014897</name>
</gene>
<feature type="chain" id="PRO_5032885556" description="Glucose-methanol-choline oxidoreductase N-terminal domain-containing protein" evidence="4">
    <location>
        <begin position="22"/>
        <end position="630"/>
    </location>
</feature>
<comment type="caution">
    <text evidence="7">The sequence shown here is derived from an EMBL/GenBank/DDBJ whole genome shotgun (WGS) entry which is preliminary data.</text>
</comment>